<name>A0A1B2J7Y1_PICPA</name>
<keyword evidence="4" id="KW-1185">Reference proteome</keyword>
<evidence type="ECO:0000313" key="4">
    <source>
        <dbReference type="Proteomes" id="UP000094565"/>
    </source>
</evidence>
<feature type="compositionally biased region" description="Low complexity" evidence="1">
    <location>
        <begin position="278"/>
        <end position="293"/>
    </location>
</feature>
<feature type="region of interest" description="Disordered" evidence="1">
    <location>
        <begin position="328"/>
        <end position="348"/>
    </location>
</feature>
<feature type="region of interest" description="Disordered" evidence="1">
    <location>
        <begin position="182"/>
        <end position="213"/>
    </location>
</feature>
<evidence type="ECO:0000256" key="1">
    <source>
        <dbReference type="SAM" id="MobiDB-lite"/>
    </source>
</evidence>
<feature type="transmembrane region" description="Helical" evidence="2">
    <location>
        <begin position="528"/>
        <end position="549"/>
    </location>
</feature>
<keyword evidence="2" id="KW-0472">Membrane</keyword>
<feature type="compositionally biased region" description="Low complexity" evidence="1">
    <location>
        <begin position="197"/>
        <end position="207"/>
    </location>
</feature>
<protein>
    <submittedName>
        <fullName evidence="3">BA75_01313T0</fullName>
    </submittedName>
</protein>
<feature type="region of interest" description="Disordered" evidence="1">
    <location>
        <begin position="429"/>
        <end position="480"/>
    </location>
</feature>
<evidence type="ECO:0000313" key="3">
    <source>
        <dbReference type="EMBL" id="ANZ74056.1"/>
    </source>
</evidence>
<dbReference type="EMBL" id="CP014584">
    <property type="protein sequence ID" value="ANZ74056.1"/>
    <property type="molecule type" value="Genomic_DNA"/>
</dbReference>
<dbReference type="Proteomes" id="UP000094565">
    <property type="component" value="Chromosome 1"/>
</dbReference>
<gene>
    <name evidence="3" type="ORF">ATY40_BA7501313</name>
</gene>
<feature type="compositionally biased region" description="Basic and acidic residues" evidence="1">
    <location>
        <begin position="53"/>
        <end position="70"/>
    </location>
</feature>
<feature type="transmembrane region" description="Helical" evidence="2">
    <location>
        <begin position="555"/>
        <end position="573"/>
    </location>
</feature>
<sequence>MSTIHYPVPSRPVEILQPEQRPEGEFSGITVDNRSRLNEENYYQEKIAEALKRGSERRYIDDHSKGHDSPSSDLEETPDQFFEFHIHDNGDRKISRPETASSVISENGMDYDDLFVDRKQPKHATSHVKQFIRKNVFQKKTRLPNIGVRELELQKRLALLEGPIDDDEIISAMPMVACSSDYYDQHTDSTPNKTLQSSSTSNPSSPSIRKEEEAIKTVREDKPDALSDGEAYGIGSLVADAAFKFLQYILPSDSNSNSNSTTISTVNKALPPAPTFISPGLSLDSSRPSSKSPCTRTTPLYSYMAPKASSKNQTVILKAFKRPFSKKSSSSASLKRENHTELVPSTGPLWSGDKKHGLEFISKAPRSKAEDFYNFVRNTNKKKSRKKNGFLSNDSSQEALSFNYNYNMNSQGVTFDASFERASETEVESYSYSSTRKAEEPNQTEPKPRFRIPSFKKSRSTITADQSTRERDNPSLKESTADASYFQAPIPVSSDPKILSNIHMIIGSIPYFRIVFRPLTLLGEAMPQLQNIVIIAELVICFILLYEIHVFLGNLKLLLTAIFGPILAISKLFS</sequence>
<organism evidence="3 4">
    <name type="scientific">Komagataella pastoris</name>
    <name type="common">Yeast</name>
    <name type="synonym">Pichia pastoris</name>
    <dbReference type="NCBI Taxonomy" id="4922"/>
    <lineage>
        <taxon>Eukaryota</taxon>
        <taxon>Fungi</taxon>
        <taxon>Dikarya</taxon>
        <taxon>Ascomycota</taxon>
        <taxon>Saccharomycotina</taxon>
        <taxon>Pichiomycetes</taxon>
        <taxon>Pichiales</taxon>
        <taxon>Pichiaceae</taxon>
        <taxon>Komagataella</taxon>
    </lineage>
</organism>
<reference evidence="3 4" key="1">
    <citation type="submission" date="2016-02" db="EMBL/GenBank/DDBJ databases">
        <title>Comparative genomic and transcriptomic foundation for Pichia pastoris.</title>
        <authorList>
            <person name="Love K.R."/>
            <person name="Shah K.A."/>
            <person name="Whittaker C.A."/>
            <person name="Wu J."/>
            <person name="Bartlett M.C."/>
            <person name="Ma D."/>
            <person name="Leeson R.L."/>
            <person name="Priest M."/>
            <person name="Young S.K."/>
            <person name="Love J.C."/>
        </authorList>
    </citation>
    <scope>NUCLEOTIDE SEQUENCE [LARGE SCALE GENOMIC DNA]</scope>
    <source>
        <strain evidence="3 4">ATCC 28485</strain>
    </source>
</reference>
<proteinExistence type="predicted"/>
<keyword evidence="2" id="KW-1133">Transmembrane helix</keyword>
<evidence type="ECO:0000256" key="2">
    <source>
        <dbReference type="SAM" id="Phobius"/>
    </source>
</evidence>
<accession>A0A1B2J7Y1</accession>
<dbReference type="OrthoDB" id="10331457at2759"/>
<dbReference type="AlphaFoldDB" id="A0A1B2J7Y1"/>
<feature type="region of interest" description="Disordered" evidence="1">
    <location>
        <begin position="278"/>
        <end position="298"/>
    </location>
</feature>
<keyword evidence="2" id="KW-0812">Transmembrane</keyword>
<feature type="region of interest" description="Disordered" evidence="1">
    <location>
        <begin position="53"/>
        <end position="76"/>
    </location>
</feature>